<accession>A0A2K0TC11</accession>
<evidence type="ECO:0000256" key="1">
    <source>
        <dbReference type="SAM" id="MobiDB-lite"/>
    </source>
</evidence>
<name>A0A2K0TC11_9HYPO</name>
<protein>
    <recommendedName>
        <fullName evidence="4">BZIP domain-containing protein</fullName>
    </recommendedName>
</protein>
<dbReference type="Proteomes" id="UP000236546">
    <property type="component" value="Unassembled WGS sequence"/>
</dbReference>
<comment type="caution">
    <text evidence="2">The sequence shown here is derived from an EMBL/GenBank/DDBJ whole genome shotgun (WGS) entry which is preliminary data.</text>
</comment>
<evidence type="ECO:0000313" key="2">
    <source>
        <dbReference type="EMBL" id="PNP43061.1"/>
    </source>
</evidence>
<sequence length="63" mass="7305">MEDVGAMTTDAEKATEEQQLDQSDIEQALEQHEGSKSQRTKPQKLKTSERRRIQNRAAQKTYR</sequence>
<evidence type="ECO:0000313" key="3">
    <source>
        <dbReference type="Proteomes" id="UP000236546"/>
    </source>
</evidence>
<gene>
    <name evidence="2" type="ORF">TGAMA5MH_04994</name>
</gene>
<feature type="region of interest" description="Disordered" evidence="1">
    <location>
        <begin position="1"/>
        <end position="63"/>
    </location>
</feature>
<dbReference type="EMBL" id="MTYH01000049">
    <property type="protein sequence ID" value="PNP43061.1"/>
    <property type="molecule type" value="Genomic_DNA"/>
</dbReference>
<evidence type="ECO:0008006" key="4">
    <source>
        <dbReference type="Google" id="ProtNLM"/>
    </source>
</evidence>
<proteinExistence type="predicted"/>
<dbReference type="AlphaFoldDB" id="A0A2K0TC11"/>
<organism evidence="2 3">
    <name type="scientific">Trichoderma gamsii</name>
    <dbReference type="NCBI Taxonomy" id="398673"/>
    <lineage>
        <taxon>Eukaryota</taxon>
        <taxon>Fungi</taxon>
        <taxon>Dikarya</taxon>
        <taxon>Ascomycota</taxon>
        <taxon>Pezizomycotina</taxon>
        <taxon>Sordariomycetes</taxon>
        <taxon>Hypocreomycetidae</taxon>
        <taxon>Hypocreales</taxon>
        <taxon>Hypocreaceae</taxon>
        <taxon>Trichoderma</taxon>
    </lineage>
</organism>
<reference evidence="2 3" key="1">
    <citation type="submission" date="2017-02" db="EMBL/GenBank/DDBJ databases">
        <title>Genomes of Trichoderma spp. with biocontrol activity.</title>
        <authorList>
            <person name="Gardiner D."/>
            <person name="Kazan K."/>
            <person name="Vos C."/>
            <person name="Harvey P."/>
        </authorList>
    </citation>
    <scope>NUCLEOTIDE SEQUENCE [LARGE SCALE GENOMIC DNA]</scope>
    <source>
        <strain evidence="2 3">A5MH</strain>
    </source>
</reference>